<dbReference type="RefSeq" id="WP_036739889.1">
    <property type="nucleotide sequence ID" value="NZ_FOJO01000003.1"/>
</dbReference>
<accession>A0A099F4P5</accession>
<dbReference type="Proteomes" id="UP000182312">
    <property type="component" value="Unassembled WGS sequence"/>
</dbReference>
<dbReference type="Gene3D" id="3.90.190.10">
    <property type="entry name" value="Protein tyrosine phosphatase superfamily"/>
    <property type="match status" value="1"/>
</dbReference>
<reference evidence="2 4" key="1">
    <citation type="submission" date="2014-09" db="EMBL/GenBank/DDBJ databases">
        <authorList>
            <person name="McGinnis J.M."/>
            <person name="Wolfgang W.J."/>
        </authorList>
    </citation>
    <scope>NUCLEOTIDE SEQUENCE [LARGE SCALE GENOMIC DNA]</scope>
    <source>
        <strain evidence="2 4">JCM 14014</strain>
    </source>
</reference>
<dbReference type="AlphaFoldDB" id="A0A099F4P5"/>
<dbReference type="SUPFAM" id="SSF52799">
    <property type="entry name" value="(Phosphotyrosine protein) phosphatases II"/>
    <property type="match status" value="1"/>
</dbReference>
<name>A0A099F4P5_9RHOB</name>
<dbReference type="CDD" id="cd14503">
    <property type="entry name" value="PTP-bact"/>
    <property type="match status" value="1"/>
</dbReference>
<dbReference type="Proteomes" id="UP000029846">
    <property type="component" value="Unassembled WGS sequence"/>
</dbReference>
<evidence type="ECO:0000313" key="3">
    <source>
        <dbReference type="EMBL" id="SFA43729.1"/>
    </source>
</evidence>
<reference evidence="3 5" key="3">
    <citation type="submission" date="2016-10" db="EMBL/GenBank/DDBJ databases">
        <authorList>
            <person name="de Groot N.N."/>
        </authorList>
    </citation>
    <scope>NUCLEOTIDE SEQUENCE [LARGE SCALE GENOMIC DNA]</scope>
    <source>
        <strain evidence="3 5">CGMCC 1.6117</strain>
    </source>
</reference>
<proteinExistence type="predicted"/>
<dbReference type="EMBL" id="FOJO01000003">
    <property type="protein sequence ID" value="SFA43729.1"/>
    <property type="molecule type" value="Genomic_DNA"/>
</dbReference>
<dbReference type="EMBL" id="JRKN01000007">
    <property type="protein sequence ID" value="KGJ05176.1"/>
    <property type="molecule type" value="Genomic_DNA"/>
</dbReference>
<dbReference type="GO" id="GO:0016787">
    <property type="term" value="F:hydrolase activity"/>
    <property type="evidence" value="ECO:0007669"/>
    <property type="project" value="InterPro"/>
</dbReference>
<feature type="domain" description="Rhodanese" evidence="1">
    <location>
        <begin position="71"/>
        <end position="129"/>
    </location>
</feature>
<dbReference type="OrthoDB" id="9805710at2"/>
<dbReference type="InterPro" id="IPR029021">
    <property type="entry name" value="Prot-tyrosine_phosphatase-like"/>
</dbReference>
<dbReference type="InterPro" id="IPR001763">
    <property type="entry name" value="Rhodanese-like_dom"/>
</dbReference>
<evidence type="ECO:0000313" key="5">
    <source>
        <dbReference type="Proteomes" id="UP000182312"/>
    </source>
</evidence>
<dbReference type="Pfam" id="PF04273">
    <property type="entry name" value="BLH_phosphatase"/>
    <property type="match status" value="1"/>
</dbReference>
<evidence type="ECO:0000313" key="4">
    <source>
        <dbReference type="Proteomes" id="UP000029846"/>
    </source>
</evidence>
<dbReference type="InterPro" id="IPR005939">
    <property type="entry name" value="BLH_phosphatase-like"/>
</dbReference>
<reference evidence="2 4" key="2">
    <citation type="submission" date="2014-10" db="EMBL/GenBank/DDBJ databases">
        <title>Paracoccus sanguinis sp. nov., isolated from clinical specimens of New York State patients.</title>
        <authorList>
            <person name="Mingle L.A."/>
            <person name="Cole J.A."/>
            <person name="Lapierre P."/>
            <person name="Musser K.A."/>
        </authorList>
    </citation>
    <scope>NUCLEOTIDE SEQUENCE [LARGE SCALE GENOMIC DNA]</scope>
    <source>
        <strain evidence="2 4">JCM 14014</strain>
    </source>
</reference>
<dbReference type="eggNOG" id="COG3453">
    <property type="taxonomic scope" value="Bacteria"/>
</dbReference>
<organism evidence="2 4">
    <name type="scientific">Paracoccus halophilus</name>
    <dbReference type="NCBI Taxonomy" id="376733"/>
    <lineage>
        <taxon>Bacteria</taxon>
        <taxon>Pseudomonadati</taxon>
        <taxon>Pseudomonadota</taxon>
        <taxon>Alphaproteobacteria</taxon>
        <taxon>Rhodobacterales</taxon>
        <taxon>Paracoccaceae</taxon>
        <taxon>Paracoccus</taxon>
    </lineage>
</organism>
<evidence type="ECO:0000259" key="1">
    <source>
        <dbReference type="PROSITE" id="PS50206"/>
    </source>
</evidence>
<evidence type="ECO:0000313" key="2">
    <source>
        <dbReference type="EMBL" id="KGJ05176.1"/>
    </source>
</evidence>
<dbReference type="NCBIfam" id="TIGR01244">
    <property type="entry name" value="TIGR01244 family sulfur transferase"/>
    <property type="match status" value="1"/>
</dbReference>
<keyword evidence="4" id="KW-1185">Reference proteome</keyword>
<protein>
    <submittedName>
        <fullName evidence="3">TIGR01244 family protein</fullName>
    </submittedName>
</protein>
<dbReference type="PROSITE" id="PS50206">
    <property type="entry name" value="RHODANESE_3"/>
    <property type="match status" value="1"/>
</dbReference>
<sequence>MDLRQLTPELAVSSQISPAELPALAEAGFKVLINNRPDDEVGSEESHETMRSAAEAAGLRYFFIPFIPGRITPEMISAQAEALAGPGAKVAYCRSGNRSAVLWALTRAGQEPADSLLGTAAQAGYDLSGLRPMIESLASREG</sequence>
<gene>
    <name evidence="2" type="ORF">IT41_07275</name>
    <name evidence="3" type="ORF">SAMN04487972_10386</name>
</gene>
<dbReference type="STRING" id="376733.SAMN04487972_10386"/>